<evidence type="ECO:0000313" key="3">
    <source>
        <dbReference type="EMBL" id="GAB0203025.1"/>
    </source>
</evidence>
<gene>
    <name evidence="3" type="ORF">GRJ2_002768100</name>
</gene>
<evidence type="ECO:0000313" key="4">
    <source>
        <dbReference type="Proteomes" id="UP001623348"/>
    </source>
</evidence>
<keyword evidence="2" id="KW-0472">Membrane</keyword>
<evidence type="ECO:0000256" key="2">
    <source>
        <dbReference type="SAM" id="Phobius"/>
    </source>
</evidence>
<feature type="region of interest" description="Disordered" evidence="1">
    <location>
        <begin position="100"/>
        <end position="166"/>
    </location>
</feature>
<proteinExistence type="predicted"/>
<feature type="transmembrane region" description="Helical" evidence="2">
    <location>
        <begin position="171"/>
        <end position="195"/>
    </location>
</feature>
<organism evidence="3 4">
    <name type="scientific">Grus japonensis</name>
    <name type="common">Japanese crane</name>
    <name type="synonym">Red-crowned crane</name>
    <dbReference type="NCBI Taxonomy" id="30415"/>
    <lineage>
        <taxon>Eukaryota</taxon>
        <taxon>Metazoa</taxon>
        <taxon>Chordata</taxon>
        <taxon>Craniata</taxon>
        <taxon>Vertebrata</taxon>
        <taxon>Euteleostomi</taxon>
        <taxon>Archelosauria</taxon>
        <taxon>Archosauria</taxon>
        <taxon>Dinosauria</taxon>
        <taxon>Saurischia</taxon>
        <taxon>Theropoda</taxon>
        <taxon>Coelurosauria</taxon>
        <taxon>Aves</taxon>
        <taxon>Neognathae</taxon>
        <taxon>Neoaves</taxon>
        <taxon>Gruiformes</taxon>
        <taxon>Gruidae</taxon>
        <taxon>Grus</taxon>
    </lineage>
</organism>
<dbReference type="Proteomes" id="UP001623348">
    <property type="component" value="Unassembled WGS sequence"/>
</dbReference>
<accession>A0ABC9Y183</accession>
<sequence>MEKTMVRQAVHLQPMEVDGGADIHLQPMEDPTPEQLEGVKGRSLHFMKLNRCHSANTQDRDGIQPFLCISYLKEEKKSHRIRESQLDHLQLKSLLRKKQDMASHYKAGNEVMINKEKRKRRGREEEEKRREEKRREEKRREEKRREEKRREEKRREEKRREEKRREEKRKVVFFSASLACPLPVIPLACSVLQMLGHACLASPASATRRSDETQISLLSPPVTAL</sequence>
<keyword evidence="2" id="KW-0812">Transmembrane</keyword>
<dbReference type="EMBL" id="BAAFJT010000040">
    <property type="protein sequence ID" value="GAB0203025.1"/>
    <property type="molecule type" value="Genomic_DNA"/>
</dbReference>
<reference evidence="3 4" key="1">
    <citation type="submission" date="2024-06" db="EMBL/GenBank/DDBJ databases">
        <title>The draft genome of Grus japonensis, version 3.</title>
        <authorList>
            <person name="Nabeshima K."/>
            <person name="Suzuki S."/>
            <person name="Onuma M."/>
        </authorList>
    </citation>
    <scope>NUCLEOTIDE SEQUENCE [LARGE SCALE GENOMIC DNA]</scope>
    <source>
        <strain evidence="3 4">451A</strain>
    </source>
</reference>
<comment type="caution">
    <text evidence="3">The sequence shown here is derived from an EMBL/GenBank/DDBJ whole genome shotgun (WGS) entry which is preliminary data.</text>
</comment>
<protein>
    <submittedName>
        <fullName evidence="3">AN1-type zinc finger protein 5-like</fullName>
    </submittedName>
</protein>
<dbReference type="AlphaFoldDB" id="A0ABC9Y183"/>
<keyword evidence="2" id="KW-1133">Transmembrane helix</keyword>
<name>A0ABC9Y183_GRUJA</name>
<evidence type="ECO:0000256" key="1">
    <source>
        <dbReference type="SAM" id="MobiDB-lite"/>
    </source>
</evidence>
<keyword evidence="4" id="KW-1185">Reference proteome</keyword>
<feature type="region of interest" description="Disordered" evidence="1">
    <location>
        <begin position="203"/>
        <end position="225"/>
    </location>
</feature>
<feature type="compositionally biased region" description="Basic and acidic residues" evidence="1">
    <location>
        <begin position="122"/>
        <end position="166"/>
    </location>
</feature>